<feature type="domain" description="Abortive phage infection protein C-terminal" evidence="1">
    <location>
        <begin position="250"/>
        <end position="472"/>
    </location>
</feature>
<dbReference type="InterPro" id="IPR018891">
    <property type="entry name" value="AIPR_C"/>
</dbReference>
<protein>
    <recommendedName>
        <fullName evidence="1">Abortive phage infection protein C-terminal domain-containing protein</fullName>
    </recommendedName>
</protein>
<sequence>MTEFIAEQGLASLAEDKQFEHFASFLTVGRSLSEAFDTSDTVVGSGGDTGIDAIAIIVNGSLVDDDAVIQEFVERNGYLDVSFIFVQTERSSSFETAKIGQFCYGVLDFFKDEPSLPRSKEVTKLGKVMSAIYRQSSKFKRGNPTCRLYYVTTGVWTGDAALEARRRAATDDLTALRIFRSVEFIPVDSEGIQRLNRESRNSVSREFDFALKAVVPNIEGVTESYVGLLPAPEFLRLVEDENHEILKGIFYDNVRDWQDFNVVNSEMRETLTSGATRSRFALMNNGVTVIAKTLRTTANRFYIEDYQVVNGCQTSHVLHDQRDLLDETVMVPLRLIATRDDEVISSIVKATNRQTEVREEQLLALSDFQKKLETYFGAFPDDQRLYYERRSRQYNSVGGIEKTRVITPGGLIRAFASMFLQEPHRATRSYRRILDRVGSDLFVPTDKLEPYYVAALASYRLEYLFRNQILPTEYRSARYEILLALRLYEMPSPLPKMNSNAIERMCKPLIEKLWSAAESERMFKRATDAVLAVANGDLESAPLRTEPFTDALMAVAIQSRA</sequence>
<name>A0A7W9TNY4_CASDE</name>
<dbReference type="EMBL" id="JACHIB010000009">
    <property type="protein sequence ID" value="MBB6083831.1"/>
    <property type="molecule type" value="Genomic_DNA"/>
</dbReference>
<dbReference type="RefSeq" id="WP_158386313.1">
    <property type="nucleotide sequence ID" value="NZ_JACHIB010000009.1"/>
</dbReference>
<dbReference type="Proteomes" id="UP000541136">
    <property type="component" value="Unassembled WGS sequence"/>
</dbReference>
<gene>
    <name evidence="2" type="ORF">HNR28_001873</name>
</gene>
<accession>A0A7W9TNY4</accession>
<comment type="caution">
    <text evidence="2">The sequence shown here is derived from an EMBL/GenBank/DDBJ whole genome shotgun (WGS) entry which is preliminary data.</text>
</comment>
<dbReference type="Pfam" id="PF10592">
    <property type="entry name" value="AIPR"/>
    <property type="match status" value="1"/>
</dbReference>
<reference evidence="2 3" key="1">
    <citation type="submission" date="2020-08" db="EMBL/GenBank/DDBJ databases">
        <title>Genomic Encyclopedia of Type Strains, Phase IV (KMG-IV): sequencing the most valuable type-strain genomes for metagenomic binning, comparative biology and taxonomic classification.</title>
        <authorList>
            <person name="Goeker M."/>
        </authorList>
    </citation>
    <scope>NUCLEOTIDE SEQUENCE [LARGE SCALE GENOMIC DNA]</scope>
    <source>
        <strain evidence="2 3">DSM 12141</strain>
    </source>
</reference>
<dbReference type="AlphaFoldDB" id="A0A7W9TNY4"/>
<evidence type="ECO:0000259" key="1">
    <source>
        <dbReference type="Pfam" id="PF10592"/>
    </source>
</evidence>
<evidence type="ECO:0000313" key="2">
    <source>
        <dbReference type="EMBL" id="MBB6083831.1"/>
    </source>
</evidence>
<evidence type="ECO:0000313" key="3">
    <source>
        <dbReference type="Proteomes" id="UP000541136"/>
    </source>
</evidence>
<proteinExistence type="predicted"/>
<organism evidence="2 3">
    <name type="scientific">Castellaniella defragrans</name>
    <name type="common">Alcaligenes defragrans</name>
    <dbReference type="NCBI Taxonomy" id="75697"/>
    <lineage>
        <taxon>Bacteria</taxon>
        <taxon>Pseudomonadati</taxon>
        <taxon>Pseudomonadota</taxon>
        <taxon>Betaproteobacteria</taxon>
        <taxon>Burkholderiales</taxon>
        <taxon>Alcaligenaceae</taxon>
        <taxon>Castellaniella</taxon>
    </lineage>
</organism>